<dbReference type="Proteomes" id="UP000604083">
    <property type="component" value="Unassembled WGS sequence"/>
</dbReference>
<protein>
    <submittedName>
        <fullName evidence="2">Uncharacterized protein</fullName>
    </submittedName>
</protein>
<dbReference type="RefSeq" id="WP_200390641.1">
    <property type="nucleotide sequence ID" value="NZ_JAENIO010000006.1"/>
</dbReference>
<accession>A0A934VGT5</accession>
<comment type="caution">
    <text evidence="2">The sequence shown here is derived from an EMBL/GenBank/DDBJ whole genome shotgun (WGS) entry which is preliminary data.</text>
</comment>
<name>A0A934VGT5_9BACT</name>
<feature type="region of interest" description="Disordered" evidence="1">
    <location>
        <begin position="400"/>
        <end position="425"/>
    </location>
</feature>
<evidence type="ECO:0000313" key="2">
    <source>
        <dbReference type="EMBL" id="MBK1833208.1"/>
    </source>
</evidence>
<reference evidence="2" key="1">
    <citation type="submission" date="2021-01" db="EMBL/GenBank/DDBJ databases">
        <title>Modified the classification status of verrucomicrobia.</title>
        <authorList>
            <person name="Feng X."/>
        </authorList>
    </citation>
    <scope>NUCLEOTIDE SEQUENCE</scope>
    <source>
        <strain evidence="2">KCTC 12986</strain>
    </source>
</reference>
<sequence>MKLTSSLLTGAALFLVTGALGWTLAPGSDHSSKEAVRATEHTPTKSTRSTKSRARQGAPSPSLNALKGIRSARSEGERMRGAIALARSLPIEEAARWLDEGLFSQREGFAQTLFIKILQERWQREDPNGYLVWQIGNGKQASAEQLARLADEDPERLFAALEQTSVGYQRSQYLATLAQSRPELVLKAIGDGILLSVEPHYYEEIVNKLAEGNRDLLESSLADLPLSLATAAETALIKADLQKDFANTLPRLYDHPQGIDLLLNDYQFARKNISQILAHVGDFPENWKESLVQRGYLFGELDVDTLFTTNWQELGFSESHKSNILGYRLGELARSNPDQLLAVLKSGYQPEANWMRSILSNLISSRPEDAVDMLEPYLDEEGRQYAKQLLTQNSGGASIGGRLGGAFSSDQYEPGHQREQIAQMSPAQLQHHSIYAYNWSPEQHEEFAQSFQDAQGEERLRLAAAILNSDNLHPEVTTEAIEYALAHPEIRELANWQDDSTLIQAASQHAMTELQRDPAEASAWLENLPAGEVREWSLKNLAINWQNLDPDGAREWVAALPTADRQAVEAFLAEPPR</sequence>
<feature type="region of interest" description="Disordered" evidence="1">
    <location>
        <begin position="27"/>
        <end position="64"/>
    </location>
</feature>
<evidence type="ECO:0000256" key="1">
    <source>
        <dbReference type="SAM" id="MobiDB-lite"/>
    </source>
</evidence>
<proteinExistence type="predicted"/>
<keyword evidence="3" id="KW-1185">Reference proteome</keyword>
<evidence type="ECO:0000313" key="3">
    <source>
        <dbReference type="Proteomes" id="UP000604083"/>
    </source>
</evidence>
<organism evidence="2 3">
    <name type="scientific">Roseibacillus ishigakijimensis</name>
    <dbReference type="NCBI Taxonomy" id="454146"/>
    <lineage>
        <taxon>Bacteria</taxon>
        <taxon>Pseudomonadati</taxon>
        <taxon>Verrucomicrobiota</taxon>
        <taxon>Verrucomicrobiia</taxon>
        <taxon>Verrucomicrobiales</taxon>
        <taxon>Verrucomicrobiaceae</taxon>
        <taxon>Roseibacillus</taxon>
    </lineage>
</organism>
<dbReference type="AlphaFoldDB" id="A0A934VGT5"/>
<feature type="compositionally biased region" description="Basic and acidic residues" evidence="1">
    <location>
        <begin position="30"/>
        <end position="43"/>
    </location>
</feature>
<gene>
    <name evidence="2" type="ORF">JIN78_03970</name>
</gene>
<dbReference type="EMBL" id="JAENIO010000006">
    <property type="protein sequence ID" value="MBK1833208.1"/>
    <property type="molecule type" value="Genomic_DNA"/>
</dbReference>